<dbReference type="PRINTS" id="PR00364">
    <property type="entry name" value="DISEASERSIST"/>
</dbReference>
<reference evidence="8 9" key="1">
    <citation type="journal article" date="2021" name="Commun. Biol.">
        <title>The genome of Shorea leprosula (Dipterocarpaceae) highlights the ecological relevance of drought in aseasonal tropical rainforests.</title>
        <authorList>
            <person name="Ng K.K.S."/>
            <person name="Kobayashi M.J."/>
            <person name="Fawcett J.A."/>
            <person name="Hatakeyama M."/>
            <person name="Paape T."/>
            <person name="Ng C.H."/>
            <person name="Ang C.C."/>
            <person name="Tnah L.H."/>
            <person name="Lee C.T."/>
            <person name="Nishiyama T."/>
            <person name="Sese J."/>
            <person name="O'Brien M.J."/>
            <person name="Copetti D."/>
            <person name="Mohd Noor M.I."/>
            <person name="Ong R.C."/>
            <person name="Putra M."/>
            <person name="Sireger I.Z."/>
            <person name="Indrioko S."/>
            <person name="Kosugi Y."/>
            <person name="Izuno A."/>
            <person name="Isagi Y."/>
            <person name="Lee S.L."/>
            <person name="Shimizu K.K."/>
        </authorList>
    </citation>
    <scope>NUCLEOTIDE SEQUENCE [LARGE SCALE GENOMIC DNA]</scope>
    <source>
        <strain evidence="8">214</strain>
    </source>
</reference>
<dbReference type="Gene3D" id="1.10.8.430">
    <property type="entry name" value="Helical domain of apoptotic protease-activating factors"/>
    <property type="match status" value="1"/>
</dbReference>
<dbReference type="AlphaFoldDB" id="A0AAV5M8B5"/>
<accession>A0AAV5M8B5</accession>
<dbReference type="InterPro" id="IPR050905">
    <property type="entry name" value="Plant_NBS-LRR"/>
</dbReference>
<dbReference type="GO" id="GO:0005524">
    <property type="term" value="F:ATP binding"/>
    <property type="evidence" value="ECO:0007669"/>
    <property type="project" value="UniProtKB-KW"/>
</dbReference>
<gene>
    <name evidence="8" type="ORF">SLEP1_g51886</name>
</gene>
<evidence type="ECO:0000256" key="3">
    <source>
        <dbReference type="ARBA" id="ARBA00022737"/>
    </source>
</evidence>
<keyword evidence="9" id="KW-1185">Reference proteome</keyword>
<dbReference type="SMART" id="SM00382">
    <property type="entry name" value="AAA"/>
    <property type="match status" value="1"/>
</dbReference>
<feature type="domain" description="AAA+ ATPase" evidence="7">
    <location>
        <begin position="87"/>
        <end position="221"/>
    </location>
</feature>
<dbReference type="Gene3D" id="1.10.10.10">
    <property type="entry name" value="Winged helix-like DNA-binding domain superfamily/Winged helix DNA-binding domain"/>
    <property type="match status" value="1"/>
</dbReference>
<evidence type="ECO:0000259" key="7">
    <source>
        <dbReference type="SMART" id="SM00382"/>
    </source>
</evidence>
<keyword evidence="2" id="KW-0433">Leucine-rich repeat</keyword>
<dbReference type="Pfam" id="PF13855">
    <property type="entry name" value="LRR_8"/>
    <property type="match status" value="1"/>
</dbReference>
<name>A0AAV5M8B5_9ROSI</name>
<keyword evidence="6" id="KW-0067">ATP-binding</keyword>
<proteinExistence type="inferred from homology"/>
<organism evidence="8 9">
    <name type="scientific">Rubroshorea leprosula</name>
    <dbReference type="NCBI Taxonomy" id="152421"/>
    <lineage>
        <taxon>Eukaryota</taxon>
        <taxon>Viridiplantae</taxon>
        <taxon>Streptophyta</taxon>
        <taxon>Embryophyta</taxon>
        <taxon>Tracheophyta</taxon>
        <taxon>Spermatophyta</taxon>
        <taxon>Magnoliopsida</taxon>
        <taxon>eudicotyledons</taxon>
        <taxon>Gunneridae</taxon>
        <taxon>Pentapetalae</taxon>
        <taxon>rosids</taxon>
        <taxon>malvids</taxon>
        <taxon>Malvales</taxon>
        <taxon>Dipterocarpaceae</taxon>
        <taxon>Rubroshorea</taxon>
    </lineage>
</organism>
<evidence type="ECO:0000313" key="9">
    <source>
        <dbReference type="Proteomes" id="UP001054252"/>
    </source>
</evidence>
<evidence type="ECO:0000256" key="1">
    <source>
        <dbReference type="ARBA" id="ARBA00008894"/>
    </source>
</evidence>
<evidence type="ECO:0000256" key="4">
    <source>
        <dbReference type="ARBA" id="ARBA00022741"/>
    </source>
</evidence>
<keyword evidence="5" id="KW-0611">Plant defense</keyword>
<dbReference type="InterPro" id="IPR057135">
    <property type="entry name" value="At4g27190-like_LRR"/>
</dbReference>
<sequence length="911" mass="103158">MYKPSMKTYVQAILEKAHRVKWRRKACLGKHVRRKIDVVKAIHEQGSFTEGLVIARAPPQGIIIPTENLVGEISTKDKIWEYLMGDEVGIIGVCGIGGVGKSTIIKNVYNDLQRETRFQKVIWVTVSHPLNVSELQNKIAGAMGESLQEDEEVMMRAAALMDKMRRVKFVLILDDVWEKLSVKDVGIPKPTVQNGCKVIITSRSTEVYSYLDCKIVKVQPLSQEESLTLFLNKVGRDVLQISGLEEILKLIVNECAGLPLAIVVIAGSMKGVDDIKVWRNALTELQKGVKSVKGSEDEIFVRLRFSYDRLGNSKIQKCFLYCSLFQEDFEFSKKELIEDWIDEELIDELGSRQAAYDSGHTILNSLQHNFLLEECVSSDRVKMHDVVRDMAIKNISPEFGYMVKTGMKLKKVPNENEWVRNLKKVSLMANEISKIPVGLSPKCPLLSTLILSKNLNLLEIPSSFFEGMVELKVLDLSYTGIKALPDSISNLVNLSALRLRRCKRLKCLPSLTKLRALKKLDLHMAGIEVVPEGMEMLVSLEYLDLNCHNLKEIPTGILPSLSSLQHLVVYPSRAITRRINIEEVAGLKNLESLECAVEGIQDFDYLVNKSKDLESLTAYDLRLITDEGGMAMYDFFPGYERTVAINGREIGEECVVLPNTLENLWISHCKNMKNMRCSLNKIVLLENATELRRCTISSLEGMECVFELDSSSSSLCCPVPDKLEILDLRSLLNLSALVRVEGVATPPHIFSNLKSLLISTCPRMRKLFPLELWHAFQNLEKINVDNCEQMEEIIAPSDLDDTSSNKFTFPKLRELHLSSLDQLKSICSGKGVMDCDSIEVIQLFKCPKLKRIPLQLPLLGNDQPSPPPCLRRIPIDEKSKEWWESVVELDHPNAKNILQPFLKFITRREWW</sequence>
<comment type="similarity">
    <text evidence="1">Belongs to the disease resistance NB-LRR family.</text>
</comment>
<dbReference type="SMART" id="SM00369">
    <property type="entry name" value="LRR_TYP"/>
    <property type="match status" value="4"/>
</dbReference>
<dbReference type="InterPro" id="IPR058922">
    <property type="entry name" value="WHD_DRP"/>
</dbReference>
<dbReference type="Gene3D" id="3.80.10.10">
    <property type="entry name" value="Ribonuclease Inhibitor"/>
    <property type="match status" value="2"/>
</dbReference>
<dbReference type="Pfam" id="PF00931">
    <property type="entry name" value="NB-ARC"/>
    <property type="match status" value="1"/>
</dbReference>
<dbReference type="GO" id="GO:0006952">
    <property type="term" value="P:defense response"/>
    <property type="evidence" value="ECO:0007669"/>
    <property type="project" value="UniProtKB-KW"/>
</dbReference>
<evidence type="ECO:0000313" key="8">
    <source>
        <dbReference type="EMBL" id="GKV44727.1"/>
    </source>
</evidence>
<dbReference type="GO" id="GO:0043531">
    <property type="term" value="F:ADP binding"/>
    <property type="evidence" value="ECO:0007669"/>
    <property type="project" value="InterPro"/>
</dbReference>
<dbReference type="InterPro" id="IPR032675">
    <property type="entry name" value="LRR_dom_sf"/>
</dbReference>
<comment type="caution">
    <text evidence="8">The sequence shown here is derived from an EMBL/GenBank/DDBJ whole genome shotgun (WGS) entry which is preliminary data.</text>
</comment>
<dbReference type="PANTHER" id="PTHR33463">
    <property type="entry name" value="NB-ARC DOMAIN-CONTAINING PROTEIN-RELATED"/>
    <property type="match status" value="1"/>
</dbReference>
<dbReference type="FunFam" id="1.10.10.10:FF:000322">
    <property type="entry name" value="Probable disease resistance protein At1g63360"/>
    <property type="match status" value="1"/>
</dbReference>
<dbReference type="PANTHER" id="PTHR33463:SF187">
    <property type="entry name" value="AND NB-ARC DOMAIN DISEASE RESISTANCE PROTEIN, PUTATIVE-RELATED"/>
    <property type="match status" value="1"/>
</dbReference>
<dbReference type="SUPFAM" id="SSF52058">
    <property type="entry name" value="L domain-like"/>
    <property type="match status" value="2"/>
</dbReference>
<protein>
    <recommendedName>
        <fullName evidence="7">AAA+ ATPase domain-containing protein</fullName>
    </recommendedName>
</protein>
<dbReference type="Pfam" id="PF23559">
    <property type="entry name" value="WHD_DRP"/>
    <property type="match status" value="1"/>
</dbReference>
<dbReference type="SUPFAM" id="SSF52540">
    <property type="entry name" value="P-loop containing nucleoside triphosphate hydrolases"/>
    <property type="match status" value="1"/>
</dbReference>
<evidence type="ECO:0000256" key="5">
    <source>
        <dbReference type="ARBA" id="ARBA00022821"/>
    </source>
</evidence>
<dbReference type="InterPro" id="IPR003591">
    <property type="entry name" value="Leu-rich_rpt_typical-subtyp"/>
</dbReference>
<dbReference type="FunFam" id="3.40.50.300:FF:001091">
    <property type="entry name" value="Probable disease resistance protein At1g61300"/>
    <property type="match status" value="1"/>
</dbReference>
<evidence type="ECO:0000256" key="2">
    <source>
        <dbReference type="ARBA" id="ARBA00022614"/>
    </source>
</evidence>
<dbReference type="Pfam" id="PF23247">
    <property type="entry name" value="LRR_RPS2"/>
    <property type="match status" value="1"/>
</dbReference>
<dbReference type="InterPro" id="IPR036388">
    <property type="entry name" value="WH-like_DNA-bd_sf"/>
</dbReference>
<dbReference type="InterPro" id="IPR002182">
    <property type="entry name" value="NB-ARC"/>
</dbReference>
<keyword evidence="3" id="KW-0677">Repeat</keyword>
<dbReference type="InterPro" id="IPR001611">
    <property type="entry name" value="Leu-rich_rpt"/>
</dbReference>
<dbReference type="InterPro" id="IPR027417">
    <property type="entry name" value="P-loop_NTPase"/>
</dbReference>
<dbReference type="InterPro" id="IPR003593">
    <property type="entry name" value="AAA+_ATPase"/>
</dbReference>
<dbReference type="Proteomes" id="UP001054252">
    <property type="component" value="Unassembled WGS sequence"/>
</dbReference>
<evidence type="ECO:0000256" key="6">
    <source>
        <dbReference type="ARBA" id="ARBA00022840"/>
    </source>
</evidence>
<dbReference type="Gene3D" id="3.40.50.300">
    <property type="entry name" value="P-loop containing nucleotide triphosphate hydrolases"/>
    <property type="match status" value="1"/>
</dbReference>
<keyword evidence="4" id="KW-0547">Nucleotide-binding</keyword>
<dbReference type="InterPro" id="IPR042197">
    <property type="entry name" value="Apaf_helical"/>
</dbReference>
<dbReference type="EMBL" id="BPVZ01000185">
    <property type="protein sequence ID" value="GKV44727.1"/>
    <property type="molecule type" value="Genomic_DNA"/>
</dbReference>